<proteinExistence type="predicted"/>
<feature type="non-terminal residue" evidence="2">
    <location>
        <position position="350"/>
    </location>
</feature>
<keyword evidence="1" id="KW-1133">Transmembrane helix</keyword>
<dbReference type="AlphaFoldDB" id="A0A6J4IPA2"/>
<dbReference type="InterPro" id="IPR013324">
    <property type="entry name" value="RNA_pol_sigma_r3/r4-like"/>
</dbReference>
<protein>
    <submittedName>
        <fullName evidence="2">Uncharacterized protein</fullName>
    </submittedName>
</protein>
<accession>A0A6J4IPA2</accession>
<dbReference type="InterPro" id="IPR036388">
    <property type="entry name" value="WH-like_DNA-bd_sf"/>
</dbReference>
<feature type="transmembrane region" description="Helical" evidence="1">
    <location>
        <begin position="204"/>
        <end position="223"/>
    </location>
</feature>
<sequence length="350" mass="38475">RLALLREPHPPRAARAVAAAFAQLDWHTAQLDEHLEARLVAALPPMPGPLRSTLSWLRAPRHRVPLPRAFVHLPAKTRLALGLRLLRGYTCDAIATVLKLPPDEVRGLLYDALTTLSRQHSPQAASECRASRMLRLDTTQAAQTHLVSCASCRDATIRSDEVEKSLRDALLRATSTISLPRTEVAAIAETLQRSLGQRKPATHHAWFVGGVVGVVVILVLALVGTTRRQQPPLASKVASPRTLVAQALEHYGAVPEGDGIVHERYLFEFGEGGRRLEAETWTDTARPARHRMQLIEGTSVREWQSGDGGRSLQYINTIEDDTCGPNHPSTRLGARSVNRWAADDQIQATL</sequence>
<dbReference type="SUPFAM" id="SSF88659">
    <property type="entry name" value="Sigma3 and sigma4 domains of RNA polymerase sigma factors"/>
    <property type="match status" value="1"/>
</dbReference>
<name>A0A6J4IPA2_9CHLR</name>
<keyword evidence="1" id="KW-0812">Transmembrane</keyword>
<evidence type="ECO:0000256" key="1">
    <source>
        <dbReference type="SAM" id="Phobius"/>
    </source>
</evidence>
<feature type="non-terminal residue" evidence="2">
    <location>
        <position position="1"/>
    </location>
</feature>
<dbReference type="Gene3D" id="1.10.10.10">
    <property type="entry name" value="Winged helix-like DNA-binding domain superfamily/Winged helix DNA-binding domain"/>
    <property type="match status" value="1"/>
</dbReference>
<keyword evidence="1" id="KW-0472">Membrane</keyword>
<dbReference type="EMBL" id="CADCTR010000664">
    <property type="protein sequence ID" value="CAA9255702.1"/>
    <property type="molecule type" value="Genomic_DNA"/>
</dbReference>
<evidence type="ECO:0000313" key="2">
    <source>
        <dbReference type="EMBL" id="CAA9255702.1"/>
    </source>
</evidence>
<gene>
    <name evidence="2" type="ORF">AVDCRST_MAG93-1956</name>
</gene>
<reference evidence="2" key="1">
    <citation type="submission" date="2020-02" db="EMBL/GenBank/DDBJ databases">
        <authorList>
            <person name="Meier V. D."/>
        </authorList>
    </citation>
    <scope>NUCLEOTIDE SEQUENCE</scope>
    <source>
        <strain evidence="2">AVDCRST_MAG93</strain>
    </source>
</reference>
<organism evidence="2">
    <name type="scientific">uncultured Chloroflexia bacterium</name>
    <dbReference type="NCBI Taxonomy" id="1672391"/>
    <lineage>
        <taxon>Bacteria</taxon>
        <taxon>Bacillati</taxon>
        <taxon>Chloroflexota</taxon>
        <taxon>Chloroflexia</taxon>
        <taxon>environmental samples</taxon>
    </lineage>
</organism>